<feature type="compositionally biased region" description="Low complexity" evidence="1">
    <location>
        <begin position="464"/>
        <end position="482"/>
    </location>
</feature>
<name>A0A812IV18_9DINO</name>
<dbReference type="AlphaFoldDB" id="A0A812IV18"/>
<keyword evidence="4" id="KW-1185">Reference proteome</keyword>
<evidence type="ECO:0000256" key="1">
    <source>
        <dbReference type="SAM" id="MobiDB-lite"/>
    </source>
</evidence>
<dbReference type="Proteomes" id="UP000601435">
    <property type="component" value="Unassembled WGS sequence"/>
</dbReference>
<evidence type="ECO:0000313" key="3">
    <source>
        <dbReference type="EMBL" id="CAE7186234.1"/>
    </source>
</evidence>
<evidence type="ECO:0000256" key="2">
    <source>
        <dbReference type="SAM" id="Phobius"/>
    </source>
</evidence>
<reference evidence="3" key="1">
    <citation type="submission" date="2021-02" db="EMBL/GenBank/DDBJ databases">
        <authorList>
            <person name="Dougan E. K."/>
            <person name="Rhodes N."/>
            <person name="Thang M."/>
            <person name="Chan C."/>
        </authorList>
    </citation>
    <scope>NUCLEOTIDE SEQUENCE</scope>
</reference>
<proteinExistence type="predicted"/>
<organism evidence="3 4">
    <name type="scientific">Symbiodinium necroappetens</name>
    <dbReference type="NCBI Taxonomy" id="1628268"/>
    <lineage>
        <taxon>Eukaryota</taxon>
        <taxon>Sar</taxon>
        <taxon>Alveolata</taxon>
        <taxon>Dinophyceae</taxon>
        <taxon>Suessiales</taxon>
        <taxon>Symbiodiniaceae</taxon>
        <taxon>Symbiodinium</taxon>
    </lineage>
</organism>
<keyword evidence="2" id="KW-0812">Transmembrane</keyword>
<evidence type="ECO:0000313" key="4">
    <source>
        <dbReference type="Proteomes" id="UP000601435"/>
    </source>
</evidence>
<sequence>VLVISHRRPAVQEDLVRDHFMALLAVIFEMSMYVLYLRSSPARFAALLIDPKGDLQTAKLQDELMKDMKKEWETIVRMENTESSNQLLQQRCSFTRWVCYREPMTCLELERWSMTDKAKALLLSWHPGLAFSANVEQVFAAVEDSSRRAVKNVKASMANLQCLSIRAVEQKVTASDTQEEAGNTDRARAIKLGVEDFEGNEVRYRNLGDHFSLDNILKGYQSTSSYHHNKVELNWLKGLSGLDPEESSSRFWVPSLCQPGMLLRVADKFYVVLGSTPAVLYALQMDEIGLMFKGRLPVYEDCLAEQEQVKALAFRLEKPMVKELLLQTPVEVFSYTIHFVGPRLCDKLGCAAVLRRCEAGQKLLVWMIRSKDIVKVTSESLSQWAAQYSLQIRRNSTKSAKIRALCQLPDVTAACTPAELKALDDLLNEIDEKRRKRTKASEAENQEEDEEDDADAEGMKPDEAAAAAAAVPVPAEEPAAEAPEADERKRASRRLLSSCQAVPGFLTEKFKMRDDVVVSHVEHRSNVLPHFQVRLPGDEKYEG</sequence>
<dbReference type="OrthoDB" id="427232at2759"/>
<protein>
    <submittedName>
        <fullName evidence="3">Uncharacterized protein</fullName>
    </submittedName>
</protein>
<feature type="non-terminal residue" evidence="3">
    <location>
        <position position="543"/>
    </location>
</feature>
<feature type="compositionally biased region" description="Acidic residues" evidence="1">
    <location>
        <begin position="444"/>
        <end position="456"/>
    </location>
</feature>
<feature type="region of interest" description="Disordered" evidence="1">
    <location>
        <begin position="434"/>
        <end position="492"/>
    </location>
</feature>
<feature type="transmembrane region" description="Helical" evidence="2">
    <location>
        <begin position="20"/>
        <end position="37"/>
    </location>
</feature>
<keyword evidence="2" id="KW-0472">Membrane</keyword>
<keyword evidence="2" id="KW-1133">Transmembrane helix</keyword>
<dbReference type="EMBL" id="CAJNJA010005234">
    <property type="protein sequence ID" value="CAE7186234.1"/>
    <property type="molecule type" value="Genomic_DNA"/>
</dbReference>
<feature type="non-terminal residue" evidence="3">
    <location>
        <position position="1"/>
    </location>
</feature>
<gene>
    <name evidence="3" type="ORF">SNEC2469_LOCUS912</name>
</gene>
<accession>A0A812IV18</accession>
<comment type="caution">
    <text evidence="3">The sequence shown here is derived from an EMBL/GenBank/DDBJ whole genome shotgun (WGS) entry which is preliminary data.</text>
</comment>